<dbReference type="Proteomes" id="UP001524473">
    <property type="component" value="Unassembled WGS sequence"/>
</dbReference>
<dbReference type="InterPro" id="IPR050312">
    <property type="entry name" value="IolE/XylAMocC-like"/>
</dbReference>
<keyword evidence="3" id="KW-1185">Reference proteome</keyword>
<dbReference type="RefSeq" id="WP_066865357.1">
    <property type="nucleotide sequence ID" value="NZ_CABKVV010000014.1"/>
</dbReference>
<dbReference type="GO" id="GO:0016853">
    <property type="term" value="F:isomerase activity"/>
    <property type="evidence" value="ECO:0007669"/>
    <property type="project" value="UniProtKB-KW"/>
</dbReference>
<dbReference type="GeneID" id="90532909"/>
<dbReference type="EMBL" id="JANFZH010000002">
    <property type="protein sequence ID" value="MCQ4838590.1"/>
    <property type="molecule type" value="Genomic_DNA"/>
</dbReference>
<evidence type="ECO:0000313" key="2">
    <source>
        <dbReference type="EMBL" id="MCQ4838590.1"/>
    </source>
</evidence>
<dbReference type="InterPro" id="IPR036237">
    <property type="entry name" value="Xyl_isomerase-like_sf"/>
</dbReference>
<name>A0ABT1RW75_9FIRM</name>
<evidence type="ECO:0000313" key="3">
    <source>
        <dbReference type="Proteomes" id="UP001524473"/>
    </source>
</evidence>
<gene>
    <name evidence="2" type="ORF">NE695_01525</name>
</gene>
<accession>A0ABT1RW75</accession>
<dbReference type="PANTHER" id="PTHR12110">
    <property type="entry name" value="HYDROXYPYRUVATE ISOMERASE"/>
    <property type="match status" value="1"/>
</dbReference>
<sequence length="303" mass="35056">MKLGIIMQPESGCFERAKELGLDFVEFDCNPVEYFGRPVEELWNSRETLKEESRRTGVEVGAVGRWASRILDRTGAVIQEEWTAVKRVIDFGAYLGAKYYLCSVAYVEELSYYQNITAAIKVLNQIVAYAKEKGMECAIVNCMMGGNYIRTPEQWKLVLSEVPGLGIKYDPSHSFVHGGQKGAYLEEGLEWGDHFKYCHIKGVIQRGESQEPDMWKNYSFMERHPELKEEFLAQMMHQKNNWYDNPPAGIDVINWRAFFAILYKYGYDGYLAIEPHSQTWQGEKGDKGLRYTIKYIRELMILD</sequence>
<keyword evidence="2" id="KW-0413">Isomerase</keyword>
<dbReference type="SUPFAM" id="SSF51658">
    <property type="entry name" value="Xylose isomerase-like"/>
    <property type="match status" value="1"/>
</dbReference>
<organism evidence="2 3">
    <name type="scientific">Neglectibacter timonensis</name>
    <dbReference type="NCBI Taxonomy" id="1776382"/>
    <lineage>
        <taxon>Bacteria</taxon>
        <taxon>Bacillati</taxon>
        <taxon>Bacillota</taxon>
        <taxon>Clostridia</taxon>
        <taxon>Eubacteriales</taxon>
        <taxon>Oscillospiraceae</taxon>
        <taxon>Neglectibacter</taxon>
    </lineage>
</organism>
<dbReference type="InterPro" id="IPR013022">
    <property type="entry name" value="Xyl_isomerase-like_TIM-brl"/>
</dbReference>
<protein>
    <submittedName>
        <fullName evidence="2">Sugar phosphate isomerase/epimerase</fullName>
    </submittedName>
</protein>
<reference evidence="2 3" key="1">
    <citation type="submission" date="2022-06" db="EMBL/GenBank/DDBJ databases">
        <title>Isolation of gut microbiota from human fecal samples.</title>
        <authorList>
            <person name="Pamer E.G."/>
            <person name="Barat B."/>
            <person name="Waligurski E."/>
            <person name="Medina S."/>
            <person name="Paddock L."/>
            <person name="Mostad J."/>
        </authorList>
    </citation>
    <scope>NUCLEOTIDE SEQUENCE [LARGE SCALE GENOMIC DNA]</scope>
    <source>
        <strain evidence="2 3">DFI.9.73</strain>
    </source>
</reference>
<evidence type="ECO:0000259" key="1">
    <source>
        <dbReference type="Pfam" id="PF01261"/>
    </source>
</evidence>
<comment type="caution">
    <text evidence="2">The sequence shown here is derived from an EMBL/GenBank/DDBJ whole genome shotgun (WGS) entry which is preliminary data.</text>
</comment>
<feature type="domain" description="Xylose isomerase-like TIM barrel" evidence="1">
    <location>
        <begin position="14"/>
        <end position="298"/>
    </location>
</feature>
<proteinExistence type="predicted"/>
<dbReference type="Gene3D" id="3.20.20.150">
    <property type="entry name" value="Divalent-metal-dependent TIM barrel enzymes"/>
    <property type="match status" value="1"/>
</dbReference>
<dbReference type="Pfam" id="PF01261">
    <property type="entry name" value="AP_endonuc_2"/>
    <property type="match status" value="1"/>
</dbReference>
<dbReference type="PANTHER" id="PTHR12110:SF53">
    <property type="entry name" value="BLR5974 PROTEIN"/>
    <property type="match status" value="1"/>
</dbReference>